<evidence type="ECO:0008006" key="3">
    <source>
        <dbReference type="Google" id="ProtNLM"/>
    </source>
</evidence>
<sequence>MDNRFALFRVRGGLIPNVLLIKPITHLDVYNFKVEDFYTYFVSDFGIWVHNTNTNDCTPGGTGNISPVIKNGKVIIESAQVNPNEFNGKTAVQIAKMLSDQGYDVTVQASTKSRSGAMIIKINNTGGERNITQFQVSPGGGRHGESPYVKISTSNQGTIKIVDGKSENYVYQ</sequence>
<organism evidence="1 2">
    <name type="scientific">Paenibacillus algorifonticola</name>
    <dbReference type="NCBI Taxonomy" id="684063"/>
    <lineage>
        <taxon>Bacteria</taxon>
        <taxon>Bacillati</taxon>
        <taxon>Bacillota</taxon>
        <taxon>Bacilli</taxon>
        <taxon>Bacillales</taxon>
        <taxon>Paenibacillaceae</taxon>
        <taxon>Paenibacillus</taxon>
    </lineage>
</organism>
<dbReference type="RefSeq" id="WP_046234787.1">
    <property type="nucleotide sequence ID" value="NZ_FONN01000034.1"/>
</dbReference>
<accession>A0A1I2IGK1</accession>
<proteinExistence type="predicted"/>
<dbReference type="Proteomes" id="UP000183410">
    <property type="component" value="Unassembled WGS sequence"/>
</dbReference>
<protein>
    <recommendedName>
        <fullName evidence="3">Intein C-terminal splicing region</fullName>
    </recommendedName>
</protein>
<dbReference type="OrthoDB" id="2662657at2"/>
<dbReference type="AlphaFoldDB" id="A0A1I2IGK1"/>
<keyword evidence="2" id="KW-1185">Reference proteome</keyword>
<gene>
    <name evidence="1" type="ORF">SAMN04487969_13412</name>
</gene>
<evidence type="ECO:0000313" key="1">
    <source>
        <dbReference type="EMBL" id="SFF40187.1"/>
    </source>
</evidence>
<reference evidence="2" key="1">
    <citation type="submission" date="2016-10" db="EMBL/GenBank/DDBJ databases">
        <authorList>
            <person name="Varghese N."/>
            <person name="Submissions S."/>
        </authorList>
    </citation>
    <scope>NUCLEOTIDE SEQUENCE [LARGE SCALE GENOMIC DNA]</scope>
    <source>
        <strain evidence="2">CGMCC 1.10223</strain>
    </source>
</reference>
<dbReference type="EMBL" id="FONN01000034">
    <property type="protein sequence ID" value="SFF40187.1"/>
    <property type="molecule type" value="Genomic_DNA"/>
</dbReference>
<evidence type="ECO:0000313" key="2">
    <source>
        <dbReference type="Proteomes" id="UP000183410"/>
    </source>
</evidence>
<name>A0A1I2IGK1_9BACL</name>